<dbReference type="KEGG" id="ttr:Tter_0855"/>
<keyword evidence="1" id="KW-0812">Transmembrane</keyword>
<dbReference type="GO" id="GO:0004175">
    <property type="term" value="F:endopeptidase activity"/>
    <property type="evidence" value="ECO:0007669"/>
    <property type="project" value="UniProtKB-ARBA"/>
</dbReference>
<dbReference type="OrthoDB" id="152841at2"/>
<organism evidence="3 4">
    <name type="scientific">Thermobaculum terrenum (strain ATCC BAA-798 / CCMEE 7001 / YNP1)</name>
    <dbReference type="NCBI Taxonomy" id="525904"/>
    <lineage>
        <taxon>Bacteria</taxon>
        <taxon>Bacillati</taxon>
        <taxon>Chloroflexota</taxon>
        <taxon>Chloroflexia</taxon>
        <taxon>Candidatus Thermobaculales</taxon>
        <taxon>Candidatus Thermobaculaceae</taxon>
        <taxon>Thermobaculum</taxon>
    </lineage>
</organism>
<sequence>MSSRKVTVKDSISWMKWDFPFRIVPMIAIPAMLILATPLSAKDIGLYFSGAHTLLPAILIGIIIGVVSWAFRVKVLKWNSSPTTPDVLLETTYYCVLNAPAEELVFRGIMIGLLGNYIGNPTALFISTLVFGAYHIPAKWGSKAVAGVTAAGFLFGCLFLITGESLIAPMIVHAFATSGLLSTGPWVEHFLKEQKWKTKSKDAEVHRYLS</sequence>
<keyword evidence="1" id="KW-0472">Membrane</keyword>
<accession>D1CFR6</accession>
<dbReference type="eggNOG" id="COG1266">
    <property type="taxonomic scope" value="Bacteria"/>
</dbReference>
<dbReference type="Proteomes" id="UP000000323">
    <property type="component" value="Chromosome 1"/>
</dbReference>
<dbReference type="AlphaFoldDB" id="D1CFR6"/>
<proteinExistence type="predicted"/>
<feature type="domain" description="CAAX prenyl protease 2/Lysostaphin resistance protein A-like" evidence="2">
    <location>
        <begin position="87"/>
        <end position="176"/>
    </location>
</feature>
<feature type="transmembrane region" description="Helical" evidence="1">
    <location>
        <begin position="144"/>
        <end position="161"/>
    </location>
</feature>
<dbReference type="HOGENOM" id="CLU_1309618_0_0_0"/>
<evidence type="ECO:0000313" key="4">
    <source>
        <dbReference type="Proteomes" id="UP000000323"/>
    </source>
</evidence>
<dbReference type="RefSeq" id="WP_012874807.1">
    <property type="nucleotide sequence ID" value="NC_013525.1"/>
</dbReference>
<evidence type="ECO:0000256" key="1">
    <source>
        <dbReference type="SAM" id="Phobius"/>
    </source>
</evidence>
<protein>
    <submittedName>
        <fullName evidence="3">Abortive infection protein</fullName>
    </submittedName>
</protein>
<keyword evidence="4" id="KW-1185">Reference proteome</keyword>
<keyword evidence="1" id="KW-1133">Transmembrane helix</keyword>
<dbReference type="STRING" id="525904.Tter_0855"/>
<dbReference type="EMBL" id="CP001825">
    <property type="protein sequence ID" value="ACZ41772.1"/>
    <property type="molecule type" value="Genomic_DNA"/>
</dbReference>
<evidence type="ECO:0000259" key="2">
    <source>
        <dbReference type="Pfam" id="PF02517"/>
    </source>
</evidence>
<feature type="transmembrane region" description="Helical" evidence="1">
    <location>
        <begin position="21"/>
        <end position="41"/>
    </location>
</feature>
<gene>
    <name evidence="3" type="ordered locus">Tter_0855</name>
</gene>
<name>D1CFR6_THET1</name>
<evidence type="ECO:0000313" key="3">
    <source>
        <dbReference type="EMBL" id="ACZ41772.1"/>
    </source>
</evidence>
<dbReference type="GO" id="GO:0080120">
    <property type="term" value="P:CAAX-box protein maturation"/>
    <property type="evidence" value="ECO:0007669"/>
    <property type="project" value="UniProtKB-ARBA"/>
</dbReference>
<reference evidence="4" key="1">
    <citation type="journal article" date="2010" name="Stand. Genomic Sci.">
        <title>Complete genome sequence of 'Thermobaculum terrenum' type strain (YNP1).</title>
        <authorList>
            <person name="Kiss H."/>
            <person name="Cleland D."/>
            <person name="Lapidus A."/>
            <person name="Lucas S."/>
            <person name="Glavina Del Rio T."/>
            <person name="Nolan M."/>
            <person name="Tice H."/>
            <person name="Han C."/>
            <person name="Goodwin L."/>
            <person name="Pitluck S."/>
            <person name="Liolios K."/>
            <person name="Ivanova N."/>
            <person name="Mavromatis K."/>
            <person name="Ovchinnikova G."/>
            <person name="Pati A."/>
            <person name="Chen A."/>
            <person name="Palaniappan K."/>
            <person name="Land M."/>
            <person name="Hauser L."/>
            <person name="Chang Y."/>
            <person name="Jeffries C."/>
            <person name="Lu M."/>
            <person name="Brettin T."/>
            <person name="Detter J."/>
            <person name="Goker M."/>
            <person name="Tindall B."/>
            <person name="Beck B."/>
            <person name="McDermott T."/>
            <person name="Woyke T."/>
            <person name="Bristow J."/>
            <person name="Eisen J."/>
            <person name="Markowitz V."/>
            <person name="Hugenholtz P."/>
            <person name="Kyrpides N."/>
            <person name="Klenk H."/>
            <person name="Cheng J."/>
        </authorList>
    </citation>
    <scope>NUCLEOTIDE SEQUENCE [LARGE SCALE GENOMIC DNA]</scope>
    <source>
        <strain evidence="4">ATCC BAA-798 / YNP1</strain>
    </source>
</reference>
<dbReference type="Pfam" id="PF02517">
    <property type="entry name" value="Rce1-like"/>
    <property type="match status" value="1"/>
</dbReference>
<dbReference type="InterPro" id="IPR003675">
    <property type="entry name" value="Rce1/LyrA-like_dom"/>
</dbReference>
<feature type="transmembrane region" description="Helical" evidence="1">
    <location>
        <begin position="53"/>
        <end position="71"/>
    </location>
</feature>